<sequence>MFDEAEPRLFGLPPGADFAEQLVAGLRQRLAGPPEEIAKIELFVNTTRMARRLRTVFDAGEHTFLPKIKLVTNLADPLLRAKLPCTVPPLRRRLELTQLVSRLLDAEKELAPRSALFDLSDSLASLMEEMQGEGVLPETVANLDVSDQSGHWARALQFIKIVQPFFDPESEPDSAGFNRIALRAKLESWQQNPPQNPIIIAGSTGSRGTTAELMRAVTQLPQGAVILPGFDFDMPQTVWDRLALSSDQGSLAAEDHPQYRFARMMADLDYRVSRVGHWANDPAPSPARNAVVSLALRPAPVTHQWRSEGPNLPSLPDAMNDVTLLEARSPREEAIAIALRLREAAEKGTRAALITPDRMLTRQVTSALDRWDILPDDSAGTPAQLSPPGRLLRHVAELFSGPLTAEALLTLLKHPLTHTGAERGPHRLNSSNLELHIRRKGWPYPDADLIRAWGQARNCPDWANWVAKTFSDNSVEGQRSLADWVKQHIALASAIVAGSSSDDAGALWAENAGRVVKAVVQNLEAEAGYGADMSAMDYASLFGAILSQSDVRDRDAPHPNILIWGTLEARVMDADLLILAGLNEGSWPEMPGADPWLNRKMRSDAGLLLPERRIGLSAHDFQQAAAAPEVWLTRAVKSDDAETVPSRWVNRLMNLMAGLPAQQGPDALGQMKDRGAHWLALARVAETPIETSPEPRPSPAPPVDSRPRQLSVTAIKRLVRDPYDIYASKVLRLRELDPLMRAPDALMRGIMLHDTIEAFLRESMADPNRLTPESFMEVSERIIGDPGKVPFPTTRALWLARMQKVADWFVQSEKDRQFHATPHPDNFEVKGAVQLPLLGFTLTAQADRIDIDERGGAYIYDYKTGKASSEQQQIHFDRQLLLEAAMVLEGGFPGVSPRHIEAAKFVSLKPSDPKQVEAPLEQCPPQETWQEFTRLITAYLSAEQGFTARRALLKDDDRANYDHLSRFGEWDVTDAPKKVVLK</sequence>
<evidence type="ECO:0000313" key="3">
    <source>
        <dbReference type="EMBL" id="MDA7423455.1"/>
    </source>
</evidence>
<dbReference type="InterPro" id="IPR038726">
    <property type="entry name" value="PDDEXK_AddAB-type"/>
</dbReference>
<comment type="caution">
    <text evidence="3">The sequence shown here is derived from an EMBL/GenBank/DDBJ whole genome shotgun (WGS) entry which is preliminary data.</text>
</comment>
<organism evidence="3 4">
    <name type="scientific">Thalassococcus lentus</name>
    <dbReference type="NCBI Taxonomy" id="1210524"/>
    <lineage>
        <taxon>Bacteria</taxon>
        <taxon>Pseudomonadati</taxon>
        <taxon>Pseudomonadota</taxon>
        <taxon>Alphaproteobacteria</taxon>
        <taxon>Rhodobacterales</taxon>
        <taxon>Roseobacteraceae</taxon>
        <taxon>Thalassococcus</taxon>
    </lineage>
</organism>
<dbReference type="Pfam" id="PF12705">
    <property type="entry name" value="PDDEXK_1"/>
    <property type="match status" value="1"/>
</dbReference>
<dbReference type="InterPro" id="IPR027417">
    <property type="entry name" value="P-loop_NTPase"/>
</dbReference>
<evidence type="ECO:0000256" key="1">
    <source>
        <dbReference type="SAM" id="MobiDB-lite"/>
    </source>
</evidence>
<dbReference type="NCBIfam" id="TIGR02786">
    <property type="entry name" value="addB_alphas"/>
    <property type="match status" value="1"/>
</dbReference>
<dbReference type="InterPro" id="IPR014153">
    <property type="entry name" value="Ds_break_AddB"/>
</dbReference>
<protein>
    <submittedName>
        <fullName evidence="3">Double-strand break repair protein AddB</fullName>
    </submittedName>
</protein>
<dbReference type="Gene3D" id="3.90.320.10">
    <property type="match status" value="1"/>
</dbReference>
<dbReference type="InterPro" id="IPR011604">
    <property type="entry name" value="PDDEXK-like_dom_sf"/>
</dbReference>
<evidence type="ECO:0000313" key="4">
    <source>
        <dbReference type="Proteomes" id="UP001210720"/>
    </source>
</evidence>
<feature type="domain" description="PD-(D/E)XK endonuclease-like" evidence="2">
    <location>
        <begin position="709"/>
        <end position="931"/>
    </location>
</feature>
<accession>A0ABT4XNF0</accession>
<feature type="compositionally biased region" description="Pro residues" evidence="1">
    <location>
        <begin position="694"/>
        <end position="704"/>
    </location>
</feature>
<feature type="region of interest" description="Disordered" evidence="1">
    <location>
        <begin position="687"/>
        <end position="708"/>
    </location>
</feature>
<reference evidence="3 4" key="1">
    <citation type="submission" date="2023-01" db="EMBL/GenBank/DDBJ databases">
        <title>Thalassococcus onchidii sp. nov., isolated from a marine invertebrate from the South China Sea.</title>
        <authorList>
            <person name="Xu S."/>
            <person name="Liu Z."/>
            <person name="Xu Y."/>
        </authorList>
    </citation>
    <scope>NUCLEOTIDE SEQUENCE [LARGE SCALE GENOMIC DNA]</scope>
    <source>
        <strain evidence="3 4">KCTC 32084</strain>
    </source>
</reference>
<proteinExistence type="predicted"/>
<evidence type="ECO:0000259" key="2">
    <source>
        <dbReference type="Pfam" id="PF12705"/>
    </source>
</evidence>
<dbReference type="RefSeq" id="WP_271431440.1">
    <property type="nucleotide sequence ID" value="NZ_JAQIOY010000001.1"/>
</dbReference>
<gene>
    <name evidence="3" type="primary">addB</name>
    <name evidence="3" type="ORF">PFY00_01825</name>
</gene>
<keyword evidence="4" id="KW-1185">Reference proteome</keyword>
<name>A0ABT4XNF0_9RHOB</name>
<dbReference type="SUPFAM" id="SSF52540">
    <property type="entry name" value="P-loop containing nucleoside triphosphate hydrolases"/>
    <property type="match status" value="1"/>
</dbReference>
<dbReference type="EMBL" id="JAQIOY010000001">
    <property type="protein sequence ID" value="MDA7423455.1"/>
    <property type="molecule type" value="Genomic_DNA"/>
</dbReference>
<dbReference type="Proteomes" id="UP001210720">
    <property type="component" value="Unassembled WGS sequence"/>
</dbReference>